<comment type="caution">
    <text evidence="2">The sequence shown here is derived from an EMBL/GenBank/DDBJ whole genome shotgun (WGS) entry which is preliminary data.</text>
</comment>
<dbReference type="AlphaFoldDB" id="A0A543E216"/>
<dbReference type="Proteomes" id="UP000315677">
    <property type="component" value="Unassembled WGS sequence"/>
</dbReference>
<feature type="chain" id="PRO_5039472621" evidence="1">
    <location>
        <begin position="24"/>
        <end position="175"/>
    </location>
</feature>
<dbReference type="EMBL" id="VFPA01000001">
    <property type="protein sequence ID" value="TQM15637.1"/>
    <property type="molecule type" value="Genomic_DNA"/>
</dbReference>
<dbReference type="InterPro" id="IPR024495">
    <property type="entry name" value="DUF2771"/>
</dbReference>
<accession>A0A543E216</accession>
<proteinExistence type="predicted"/>
<evidence type="ECO:0000313" key="3">
    <source>
        <dbReference type="Proteomes" id="UP000315677"/>
    </source>
</evidence>
<name>A0A543E216_9PSEU</name>
<dbReference type="Pfam" id="PF10969">
    <property type="entry name" value="DUF2771"/>
    <property type="match status" value="1"/>
</dbReference>
<feature type="signal peptide" evidence="1">
    <location>
        <begin position="1"/>
        <end position="23"/>
    </location>
</feature>
<dbReference type="PROSITE" id="PS51257">
    <property type="entry name" value="PROKAR_LIPOPROTEIN"/>
    <property type="match status" value="1"/>
</dbReference>
<keyword evidence="1" id="KW-0732">Signal</keyword>
<dbReference type="RefSeq" id="WP_142051779.1">
    <property type="nucleotide sequence ID" value="NZ_VFPA01000001.1"/>
</dbReference>
<evidence type="ECO:0000313" key="2">
    <source>
        <dbReference type="EMBL" id="TQM15637.1"/>
    </source>
</evidence>
<sequence>MPRRLLALPVAALVLAGCAGQDAPPPAPQGAPPQVTFTADAATAVARPAQYCDLQLTDCTGDPAAPVTLPVPPGTPLVVTVPPEIAQTPWQVVFSYRDAAGARIDQRSPVFPPNAPGLEVAPDEVSRSWALTLPAPEDQLVTAEVQQYGPPPQANPETGEIDFPIRASWVLTTAS</sequence>
<gene>
    <name evidence="2" type="ORF">FB558_2427</name>
</gene>
<dbReference type="OrthoDB" id="3683061at2"/>
<evidence type="ECO:0000256" key="1">
    <source>
        <dbReference type="SAM" id="SignalP"/>
    </source>
</evidence>
<protein>
    <submittedName>
        <fullName evidence="2">Uncharacterized protein DUF2771</fullName>
    </submittedName>
</protein>
<reference evidence="2 3" key="1">
    <citation type="submission" date="2019-06" db="EMBL/GenBank/DDBJ databases">
        <title>Sequencing the genomes of 1000 actinobacteria strains.</title>
        <authorList>
            <person name="Klenk H.-P."/>
        </authorList>
    </citation>
    <scope>NUCLEOTIDE SEQUENCE [LARGE SCALE GENOMIC DNA]</scope>
    <source>
        <strain evidence="2 3">DSM 45301</strain>
    </source>
</reference>
<organism evidence="2 3">
    <name type="scientific">Pseudonocardia kunmingensis</name>
    <dbReference type="NCBI Taxonomy" id="630975"/>
    <lineage>
        <taxon>Bacteria</taxon>
        <taxon>Bacillati</taxon>
        <taxon>Actinomycetota</taxon>
        <taxon>Actinomycetes</taxon>
        <taxon>Pseudonocardiales</taxon>
        <taxon>Pseudonocardiaceae</taxon>
        <taxon>Pseudonocardia</taxon>
    </lineage>
</organism>
<keyword evidence="3" id="KW-1185">Reference proteome</keyword>